<proteinExistence type="predicted"/>
<dbReference type="KEGG" id="ksn:43586242"/>
<name>A0A5M6C798_9TREE</name>
<sequence length="356" mass="41631">MTSLSKPATLPLEILDLVVQHTTDNTTLLNLCLVSRQLNLLATPRLYNVIRIHSVKSFVKFMTHVKVNDPKKCIKHFDVRLDTYWWSDTSFVEYVEQALFSVTRQGWRNIETFHLVTSGPDSVQSLTTRPVKPQVSRYVARSLFDSVFAVYYALVPIDGPIHVRWRYYKPLTNRNRSYWDAVAAGQPTNHVMSIHHKQYVEAPLPKGLGRFAMGGLNTVSLETPQILPEAWYNTRSRVHFQFHDSGDKIEIITFDYDLRHHDWYEETFVTPTEELELPESRKLIYAIRLAKVNDIQFLTKYFSGKTANNIEYRIAEHSIDDPEEWRQHVVKMCWREERVEEEVENAEAQSEAEENE</sequence>
<gene>
    <name evidence="1" type="ORF">CI109_106802</name>
</gene>
<evidence type="ECO:0000313" key="1">
    <source>
        <dbReference type="EMBL" id="WWD22311.1"/>
    </source>
</evidence>
<dbReference type="EMBL" id="CP144063">
    <property type="protein sequence ID" value="WWD22311.1"/>
    <property type="molecule type" value="Genomic_DNA"/>
</dbReference>
<dbReference type="AlphaFoldDB" id="A0A5M6C798"/>
<dbReference type="RefSeq" id="XP_031863689.1">
    <property type="nucleotide sequence ID" value="XM_032002132.1"/>
</dbReference>
<dbReference type="GeneID" id="43586242"/>
<accession>A0A5M6C798</accession>
<evidence type="ECO:0000313" key="2">
    <source>
        <dbReference type="Proteomes" id="UP000322225"/>
    </source>
</evidence>
<protein>
    <submittedName>
        <fullName evidence="1">Uncharacterized protein</fullName>
    </submittedName>
</protein>
<keyword evidence="2" id="KW-1185">Reference proteome</keyword>
<dbReference type="Proteomes" id="UP000322225">
    <property type="component" value="Chromosome 13"/>
</dbReference>
<organism evidence="1 2">
    <name type="scientific">Kwoniella shandongensis</name>
    <dbReference type="NCBI Taxonomy" id="1734106"/>
    <lineage>
        <taxon>Eukaryota</taxon>
        <taxon>Fungi</taxon>
        <taxon>Dikarya</taxon>
        <taxon>Basidiomycota</taxon>
        <taxon>Agaricomycotina</taxon>
        <taxon>Tremellomycetes</taxon>
        <taxon>Tremellales</taxon>
        <taxon>Cryptococcaceae</taxon>
        <taxon>Kwoniella</taxon>
    </lineage>
</organism>
<reference evidence="1" key="1">
    <citation type="submission" date="2017-08" db="EMBL/GenBank/DDBJ databases">
        <authorList>
            <person name="Cuomo C."/>
            <person name="Billmyre B."/>
            <person name="Heitman J."/>
        </authorList>
    </citation>
    <scope>NUCLEOTIDE SEQUENCE</scope>
    <source>
        <strain evidence="1">CBS 12478</strain>
    </source>
</reference>
<reference evidence="1" key="2">
    <citation type="submission" date="2024-01" db="EMBL/GenBank/DDBJ databases">
        <title>Comparative genomics of Cryptococcus and Kwoniella reveals pathogenesis evolution and contrasting modes of karyotype evolution via chromosome fusion or intercentromeric recombination.</title>
        <authorList>
            <person name="Coelho M.A."/>
            <person name="David-Palma M."/>
            <person name="Shea T."/>
            <person name="Bowers K."/>
            <person name="McGinley-Smith S."/>
            <person name="Mohammad A.W."/>
            <person name="Gnirke A."/>
            <person name="Yurkov A.M."/>
            <person name="Nowrousian M."/>
            <person name="Sun S."/>
            <person name="Cuomo C.A."/>
            <person name="Heitman J."/>
        </authorList>
    </citation>
    <scope>NUCLEOTIDE SEQUENCE</scope>
    <source>
        <strain evidence="1">CBS 12478</strain>
    </source>
</reference>